<evidence type="ECO:0000256" key="2">
    <source>
        <dbReference type="ARBA" id="ARBA00022448"/>
    </source>
</evidence>
<dbReference type="Gene3D" id="1.10.3720.10">
    <property type="entry name" value="MetI-like"/>
    <property type="match status" value="1"/>
</dbReference>
<accession>A0A7Z0VMU1</accession>
<keyword evidence="2 7" id="KW-0813">Transport</keyword>
<organism evidence="9 10">
    <name type="scientific">Candidatus Thiodiazotropha endolucinida</name>
    <dbReference type="NCBI Taxonomy" id="1655433"/>
    <lineage>
        <taxon>Bacteria</taxon>
        <taxon>Pseudomonadati</taxon>
        <taxon>Pseudomonadota</taxon>
        <taxon>Gammaproteobacteria</taxon>
        <taxon>Chromatiales</taxon>
        <taxon>Sedimenticolaceae</taxon>
        <taxon>Candidatus Thiodiazotropha</taxon>
    </lineage>
</organism>
<dbReference type="Pfam" id="PF00528">
    <property type="entry name" value="BPD_transp_1"/>
    <property type="match status" value="1"/>
</dbReference>
<keyword evidence="3" id="KW-1003">Cell membrane</keyword>
<dbReference type="AlphaFoldDB" id="A0A7Z0VMU1"/>
<dbReference type="RefSeq" id="WP_083220643.1">
    <property type="nucleotide sequence ID" value="NZ_MARB01000008.1"/>
</dbReference>
<dbReference type="CDD" id="cd06261">
    <property type="entry name" value="TM_PBP2"/>
    <property type="match status" value="1"/>
</dbReference>
<keyword evidence="10" id="KW-1185">Reference proteome</keyword>
<evidence type="ECO:0000256" key="4">
    <source>
        <dbReference type="ARBA" id="ARBA00022692"/>
    </source>
</evidence>
<dbReference type="GO" id="GO:0010438">
    <property type="term" value="P:cellular response to sulfur starvation"/>
    <property type="evidence" value="ECO:0007669"/>
    <property type="project" value="TreeGrafter"/>
</dbReference>
<dbReference type="InterPro" id="IPR000515">
    <property type="entry name" value="MetI-like"/>
</dbReference>
<evidence type="ECO:0000256" key="6">
    <source>
        <dbReference type="ARBA" id="ARBA00023136"/>
    </source>
</evidence>
<feature type="domain" description="ABC transmembrane type-1" evidence="8">
    <location>
        <begin position="88"/>
        <end position="268"/>
    </location>
</feature>
<dbReference type="GO" id="GO:0005886">
    <property type="term" value="C:plasma membrane"/>
    <property type="evidence" value="ECO:0007669"/>
    <property type="project" value="UniProtKB-SubCell"/>
</dbReference>
<feature type="transmembrane region" description="Helical" evidence="7">
    <location>
        <begin position="153"/>
        <end position="174"/>
    </location>
</feature>
<evidence type="ECO:0000256" key="1">
    <source>
        <dbReference type="ARBA" id="ARBA00004651"/>
    </source>
</evidence>
<dbReference type="EMBL" id="MARB01000008">
    <property type="protein sequence ID" value="ODJ88039.1"/>
    <property type="molecule type" value="Genomic_DNA"/>
</dbReference>
<name>A0A7Z0VMU1_9GAMM</name>
<keyword evidence="5 7" id="KW-1133">Transmembrane helix</keyword>
<sequence>MSNDTAPAGLNILNSMMGANASQRLLKSSWRGLMNFFGGLAILFVIWWFGIYLISSNTSTEHFGDFGPIPAIQAIPVLWEEGTIQSAITSSGYRLGSGLLIAICIGVPIGILMGRSKRFRELSNSPFQLLRMISPLSWEPIAVIVFVTWNQAIIFLIAIASVWPIAFATAAGLAKVDPAWFKVARNLGAKPWHIVTRIIIPAITFDVLTGVRLALGVAWIVLVPAEFLGVTSGLGYSIQDAREGLSYDHLMAWVLIIGAIGYILDSSCVMLIKRFSWHRGDQ</sequence>
<evidence type="ECO:0000259" key="8">
    <source>
        <dbReference type="PROSITE" id="PS50928"/>
    </source>
</evidence>
<feature type="transmembrane region" description="Helical" evidence="7">
    <location>
        <begin position="250"/>
        <end position="272"/>
    </location>
</feature>
<protein>
    <submittedName>
        <fullName evidence="9">Bicarbonate transport system permease protein CmpB</fullName>
    </submittedName>
</protein>
<keyword evidence="4 7" id="KW-0812">Transmembrane</keyword>
<reference evidence="9 10" key="1">
    <citation type="submission" date="2016-06" db="EMBL/GenBank/DDBJ databases">
        <title>Genome sequence of endosymbiont of Candidatus Endolucinida thiodiazotropha.</title>
        <authorList>
            <person name="Poehlein A."/>
            <person name="Koenig S."/>
            <person name="Heiden S.E."/>
            <person name="Thuermer A."/>
            <person name="Voget S."/>
            <person name="Daniel R."/>
            <person name="Markert S."/>
            <person name="Gros O."/>
            <person name="Schweder T."/>
        </authorList>
    </citation>
    <scope>NUCLEOTIDE SEQUENCE [LARGE SCALE GENOMIC DNA]</scope>
    <source>
        <strain evidence="9 10">COS</strain>
    </source>
</reference>
<proteinExistence type="inferred from homology"/>
<evidence type="ECO:0000256" key="5">
    <source>
        <dbReference type="ARBA" id="ARBA00022989"/>
    </source>
</evidence>
<dbReference type="InterPro" id="IPR035906">
    <property type="entry name" value="MetI-like_sf"/>
</dbReference>
<dbReference type="PANTHER" id="PTHR30151:SF25">
    <property type="entry name" value="TAURINE TRANSPORT SYSTEM PERMEASE PROTEIN TAUC"/>
    <property type="match status" value="1"/>
</dbReference>
<dbReference type="SUPFAM" id="SSF161098">
    <property type="entry name" value="MetI-like"/>
    <property type="match status" value="1"/>
</dbReference>
<evidence type="ECO:0000256" key="3">
    <source>
        <dbReference type="ARBA" id="ARBA00022475"/>
    </source>
</evidence>
<dbReference type="PROSITE" id="PS50928">
    <property type="entry name" value="ABC_TM1"/>
    <property type="match status" value="1"/>
</dbReference>
<feature type="transmembrane region" description="Helical" evidence="7">
    <location>
        <begin position="95"/>
        <end position="114"/>
    </location>
</feature>
<keyword evidence="6 7" id="KW-0472">Membrane</keyword>
<evidence type="ECO:0000256" key="7">
    <source>
        <dbReference type="RuleBase" id="RU363032"/>
    </source>
</evidence>
<comment type="subcellular location">
    <subcellularLocation>
        <location evidence="1 7">Cell membrane</location>
        <topology evidence="1 7">Multi-pass membrane protein</topology>
    </subcellularLocation>
</comment>
<gene>
    <name evidence="9" type="primary">cmpB_2</name>
    <name evidence="9" type="ORF">CODIS_18130</name>
</gene>
<dbReference type="Proteomes" id="UP000094769">
    <property type="component" value="Unassembled WGS sequence"/>
</dbReference>
<comment type="similarity">
    <text evidence="7">Belongs to the binding-protein-dependent transport system permease family.</text>
</comment>
<dbReference type="GO" id="GO:0055085">
    <property type="term" value="P:transmembrane transport"/>
    <property type="evidence" value="ECO:0007669"/>
    <property type="project" value="InterPro"/>
</dbReference>
<evidence type="ECO:0000313" key="10">
    <source>
        <dbReference type="Proteomes" id="UP000094769"/>
    </source>
</evidence>
<evidence type="ECO:0000313" key="9">
    <source>
        <dbReference type="EMBL" id="ODJ88039.1"/>
    </source>
</evidence>
<dbReference type="OrthoDB" id="8138334at2"/>
<dbReference type="PANTHER" id="PTHR30151">
    <property type="entry name" value="ALKANE SULFONATE ABC TRANSPORTER-RELATED, MEMBRANE SUBUNIT"/>
    <property type="match status" value="1"/>
</dbReference>
<feature type="transmembrane region" description="Helical" evidence="7">
    <location>
        <begin position="33"/>
        <end position="54"/>
    </location>
</feature>
<feature type="transmembrane region" description="Helical" evidence="7">
    <location>
        <begin position="194"/>
        <end position="222"/>
    </location>
</feature>
<comment type="caution">
    <text evidence="9">The sequence shown here is derived from an EMBL/GenBank/DDBJ whole genome shotgun (WGS) entry which is preliminary data.</text>
</comment>